<gene>
    <name evidence="3" type="ORF">G4Y79_19820</name>
</gene>
<name>A0A7S8IEK4_9CHLR</name>
<keyword evidence="1 3" id="KW-0808">Transferase</keyword>
<dbReference type="CDD" id="cd04301">
    <property type="entry name" value="NAT_SF"/>
    <property type="match status" value="1"/>
</dbReference>
<keyword evidence="4" id="KW-1185">Reference proteome</keyword>
<protein>
    <submittedName>
        <fullName evidence="3">GNAT family N-acetyltransferase</fullName>
    </submittedName>
</protein>
<evidence type="ECO:0000313" key="3">
    <source>
        <dbReference type="EMBL" id="QPC81913.1"/>
    </source>
</evidence>
<dbReference type="InterPro" id="IPR000182">
    <property type="entry name" value="GNAT_dom"/>
</dbReference>
<dbReference type="GO" id="GO:0008080">
    <property type="term" value="F:N-acetyltransferase activity"/>
    <property type="evidence" value="ECO:0007669"/>
    <property type="project" value="InterPro"/>
</dbReference>
<feature type="domain" description="N-acetyltransferase" evidence="2">
    <location>
        <begin position="4"/>
        <end position="165"/>
    </location>
</feature>
<dbReference type="PANTHER" id="PTHR13947:SF37">
    <property type="entry name" value="LD18367P"/>
    <property type="match status" value="1"/>
</dbReference>
<dbReference type="Pfam" id="PF00583">
    <property type="entry name" value="Acetyltransf_1"/>
    <property type="match status" value="1"/>
</dbReference>
<dbReference type="InterPro" id="IPR050769">
    <property type="entry name" value="NAT_camello-type"/>
</dbReference>
<dbReference type="Gene3D" id="3.40.630.30">
    <property type="match status" value="1"/>
</dbReference>
<sequence>MRTIELVGYTPGSLGRIIELHGAYYAQHWDLGLYFEAKVATEMAAFLGRLDPTRDGAWFAHVDGAVVGSIFVDGLEAEVEGARIRWFIIDPAYQGLGLGNRLMNAAMDFCREKQFHRVYLTTFEGLTAARHLYDKHGFKLCGEEDGSHLTGRSSLTEQILACLLTSDEDRGL</sequence>
<dbReference type="Proteomes" id="UP000594468">
    <property type="component" value="Chromosome"/>
</dbReference>
<evidence type="ECO:0000256" key="1">
    <source>
        <dbReference type="ARBA" id="ARBA00022679"/>
    </source>
</evidence>
<dbReference type="AlphaFoldDB" id="A0A7S8IEK4"/>
<dbReference type="EMBL" id="CP062983">
    <property type="protein sequence ID" value="QPC81913.1"/>
    <property type="molecule type" value="Genomic_DNA"/>
</dbReference>
<proteinExistence type="predicted"/>
<organism evidence="3 4">
    <name type="scientific">Phototrophicus methaneseepsis</name>
    <dbReference type="NCBI Taxonomy" id="2710758"/>
    <lineage>
        <taxon>Bacteria</taxon>
        <taxon>Bacillati</taxon>
        <taxon>Chloroflexota</taxon>
        <taxon>Candidatus Thermofontia</taxon>
        <taxon>Phototrophicales</taxon>
        <taxon>Phototrophicaceae</taxon>
        <taxon>Phototrophicus</taxon>
    </lineage>
</organism>
<evidence type="ECO:0000259" key="2">
    <source>
        <dbReference type="PROSITE" id="PS51186"/>
    </source>
</evidence>
<dbReference type="KEGG" id="pmet:G4Y79_19820"/>
<reference evidence="3 4" key="1">
    <citation type="submission" date="2020-02" db="EMBL/GenBank/DDBJ databases">
        <authorList>
            <person name="Zheng R.K."/>
            <person name="Sun C.M."/>
        </authorList>
    </citation>
    <scope>NUCLEOTIDE SEQUENCE [LARGE SCALE GENOMIC DNA]</scope>
    <source>
        <strain evidence="4">rifampicinis</strain>
    </source>
</reference>
<accession>A0A7S8IEK4</accession>
<dbReference type="InterPro" id="IPR016181">
    <property type="entry name" value="Acyl_CoA_acyltransferase"/>
</dbReference>
<dbReference type="PANTHER" id="PTHR13947">
    <property type="entry name" value="GNAT FAMILY N-ACETYLTRANSFERASE"/>
    <property type="match status" value="1"/>
</dbReference>
<dbReference type="RefSeq" id="WP_195169984.1">
    <property type="nucleotide sequence ID" value="NZ_CP062983.1"/>
</dbReference>
<dbReference type="PROSITE" id="PS51186">
    <property type="entry name" value="GNAT"/>
    <property type="match status" value="1"/>
</dbReference>
<evidence type="ECO:0000313" key="4">
    <source>
        <dbReference type="Proteomes" id="UP000594468"/>
    </source>
</evidence>
<dbReference type="SUPFAM" id="SSF55729">
    <property type="entry name" value="Acyl-CoA N-acyltransferases (Nat)"/>
    <property type="match status" value="1"/>
</dbReference>